<keyword evidence="3" id="KW-0560">Oxidoreductase</keyword>
<name>A0ABU7MG45_9ACTN</name>
<dbReference type="PANTHER" id="PTHR43563:SF1">
    <property type="entry name" value="AMINE OXIDASE [FLAVIN-CONTAINING] B"/>
    <property type="match status" value="1"/>
</dbReference>
<comment type="caution">
    <text evidence="5">The sequence shown here is derived from an EMBL/GenBank/DDBJ whole genome shotgun (WGS) entry which is preliminary data.</text>
</comment>
<dbReference type="SUPFAM" id="SSF51905">
    <property type="entry name" value="FAD/NAD(P)-binding domain"/>
    <property type="match status" value="1"/>
</dbReference>
<dbReference type="InterPro" id="IPR001613">
    <property type="entry name" value="Flavin_amine_oxidase"/>
</dbReference>
<evidence type="ECO:0000313" key="5">
    <source>
        <dbReference type="EMBL" id="MEE3852094.1"/>
    </source>
</evidence>
<dbReference type="InterPro" id="IPR050703">
    <property type="entry name" value="Flavin_MAO"/>
</dbReference>
<dbReference type="InterPro" id="IPR036188">
    <property type="entry name" value="FAD/NAD-bd_sf"/>
</dbReference>
<evidence type="ECO:0000259" key="4">
    <source>
        <dbReference type="Pfam" id="PF01593"/>
    </source>
</evidence>
<dbReference type="PRINTS" id="PR00757">
    <property type="entry name" value="AMINEOXDASEF"/>
</dbReference>
<evidence type="ECO:0000256" key="3">
    <source>
        <dbReference type="ARBA" id="ARBA00023002"/>
    </source>
</evidence>
<protein>
    <submittedName>
        <fullName evidence="5">FAD-dependent oxidoreductase</fullName>
    </submittedName>
</protein>
<dbReference type="SUPFAM" id="SSF54373">
    <property type="entry name" value="FAD-linked reductases, C-terminal domain"/>
    <property type="match status" value="1"/>
</dbReference>
<dbReference type="RefSeq" id="WP_330433984.1">
    <property type="nucleotide sequence ID" value="NZ_JAZDUF010000005.1"/>
</dbReference>
<dbReference type="PANTHER" id="PTHR43563">
    <property type="entry name" value="AMINE OXIDASE"/>
    <property type="match status" value="1"/>
</dbReference>
<proteinExistence type="inferred from homology"/>
<comment type="similarity">
    <text evidence="2">Belongs to the flavin monoamine oxidase family.</text>
</comment>
<dbReference type="Pfam" id="PF01593">
    <property type="entry name" value="Amino_oxidase"/>
    <property type="match status" value="1"/>
</dbReference>
<feature type="domain" description="Amine oxidase" evidence="4">
    <location>
        <begin position="22"/>
        <end position="434"/>
    </location>
</feature>
<organism evidence="5 6">
    <name type="scientific">Gordonia sesuvii</name>
    <dbReference type="NCBI Taxonomy" id="3116777"/>
    <lineage>
        <taxon>Bacteria</taxon>
        <taxon>Bacillati</taxon>
        <taxon>Actinomycetota</taxon>
        <taxon>Actinomycetes</taxon>
        <taxon>Mycobacteriales</taxon>
        <taxon>Gordoniaceae</taxon>
        <taxon>Gordonia</taxon>
    </lineage>
</organism>
<evidence type="ECO:0000256" key="1">
    <source>
        <dbReference type="ARBA" id="ARBA00001974"/>
    </source>
</evidence>
<dbReference type="Gene3D" id="3.50.50.60">
    <property type="entry name" value="FAD/NAD(P)-binding domain"/>
    <property type="match status" value="1"/>
</dbReference>
<keyword evidence="6" id="KW-1185">Reference proteome</keyword>
<evidence type="ECO:0000256" key="2">
    <source>
        <dbReference type="ARBA" id="ARBA00005995"/>
    </source>
</evidence>
<dbReference type="Proteomes" id="UP001347146">
    <property type="component" value="Unassembled WGS sequence"/>
</dbReference>
<reference evidence="5 6" key="1">
    <citation type="submission" date="2024-01" db="EMBL/GenBank/DDBJ databases">
        <title>Draft genome sequence of Gordonia sp. LSe1-13.</title>
        <authorList>
            <person name="Suphannarot A."/>
            <person name="Mingma R."/>
        </authorList>
    </citation>
    <scope>NUCLEOTIDE SEQUENCE [LARGE SCALE GENOMIC DNA]</scope>
    <source>
        <strain evidence="5 6">LSe1-13</strain>
    </source>
</reference>
<sequence>MTSDRETPAQLNTTVAIIGAGLSGLTAARALHRRGIDVQVLEAADRVGGRVCAETSSLGSRLDVGGQWVGHGHHRVAALAADCGATVYPMHTGRLPLIVDGPHRVRACAPSVLTAGAALIALAVLSRLGTPTRWNTSTVDTWIRRIPFHRTRDLLQVLTAISSTADSDRLSVHALASMVRYQGGLGAMLASSGGAQESLIVEGAGHLTDALAAELGERVHTGARVMSITDGETGVTVRTDTLSVVADKVIVAVPPPVASAIAIDPALPTGRLALAHNTYMGSVYKAIAVYPAPFWRERSGAELIMLGRPGAAVFDTTAPDGPGHLCILVAGPAARELDELTTAERRRLLLDPLVDHLGPEVVGPTDWHEKSWHLDEFVGGGYLALPDVGTTDGFLPMPSEPIGNIHWAGTETAGEHAGYLEGAIEAGHRAAREVSKLL</sequence>
<gene>
    <name evidence="5" type="ORF">VZC37_17255</name>
</gene>
<accession>A0ABU7MG45</accession>
<dbReference type="EMBL" id="JAZDUF010000005">
    <property type="protein sequence ID" value="MEE3852094.1"/>
    <property type="molecule type" value="Genomic_DNA"/>
</dbReference>
<dbReference type="InterPro" id="IPR002937">
    <property type="entry name" value="Amino_oxidase"/>
</dbReference>
<comment type="cofactor">
    <cofactor evidence="1">
        <name>FAD</name>
        <dbReference type="ChEBI" id="CHEBI:57692"/>
    </cofactor>
</comment>
<evidence type="ECO:0000313" key="6">
    <source>
        <dbReference type="Proteomes" id="UP001347146"/>
    </source>
</evidence>